<accession>A0A0C3BYB6</accession>
<gene>
    <name evidence="2" type="ORF">M413DRAFT_448759</name>
</gene>
<evidence type="ECO:0000256" key="1">
    <source>
        <dbReference type="SAM" id="MobiDB-lite"/>
    </source>
</evidence>
<feature type="compositionally biased region" description="Polar residues" evidence="1">
    <location>
        <begin position="1"/>
        <end position="15"/>
    </location>
</feature>
<dbReference type="HOGENOM" id="CLU_2979335_0_0_1"/>
<name>A0A0C3BYB6_HEBCY</name>
<dbReference type="EMBL" id="KN831800">
    <property type="protein sequence ID" value="KIM37039.1"/>
    <property type="molecule type" value="Genomic_DNA"/>
</dbReference>
<dbReference type="Proteomes" id="UP000053424">
    <property type="component" value="Unassembled WGS sequence"/>
</dbReference>
<reference evidence="2 3" key="1">
    <citation type="submission" date="2014-04" db="EMBL/GenBank/DDBJ databases">
        <authorList>
            <consortium name="DOE Joint Genome Institute"/>
            <person name="Kuo A."/>
            <person name="Gay G."/>
            <person name="Dore J."/>
            <person name="Kohler A."/>
            <person name="Nagy L.G."/>
            <person name="Floudas D."/>
            <person name="Copeland A."/>
            <person name="Barry K.W."/>
            <person name="Cichocki N."/>
            <person name="Veneault-Fourrey C."/>
            <person name="LaButti K."/>
            <person name="Lindquist E.A."/>
            <person name="Lipzen A."/>
            <person name="Lundell T."/>
            <person name="Morin E."/>
            <person name="Murat C."/>
            <person name="Sun H."/>
            <person name="Tunlid A."/>
            <person name="Henrissat B."/>
            <person name="Grigoriev I.V."/>
            <person name="Hibbett D.S."/>
            <person name="Martin F."/>
            <person name="Nordberg H.P."/>
            <person name="Cantor M.N."/>
            <person name="Hua S.X."/>
        </authorList>
    </citation>
    <scope>NUCLEOTIDE SEQUENCE [LARGE SCALE GENOMIC DNA]</scope>
    <source>
        <strain evidence="3">h7</strain>
    </source>
</reference>
<sequence>MTHWSLSNFPPSHTNGGAAASGTLNVRWSGIEDEFVMEREDGEHDECQRVYGAMGGRR</sequence>
<dbReference type="AlphaFoldDB" id="A0A0C3BYB6"/>
<reference evidence="3" key="2">
    <citation type="submission" date="2015-01" db="EMBL/GenBank/DDBJ databases">
        <title>Evolutionary Origins and Diversification of the Mycorrhizal Mutualists.</title>
        <authorList>
            <consortium name="DOE Joint Genome Institute"/>
            <consortium name="Mycorrhizal Genomics Consortium"/>
            <person name="Kohler A."/>
            <person name="Kuo A."/>
            <person name="Nagy L.G."/>
            <person name="Floudas D."/>
            <person name="Copeland A."/>
            <person name="Barry K.W."/>
            <person name="Cichocki N."/>
            <person name="Veneault-Fourrey C."/>
            <person name="LaButti K."/>
            <person name="Lindquist E.A."/>
            <person name="Lipzen A."/>
            <person name="Lundell T."/>
            <person name="Morin E."/>
            <person name="Murat C."/>
            <person name="Riley R."/>
            <person name="Ohm R."/>
            <person name="Sun H."/>
            <person name="Tunlid A."/>
            <person name="Henrissat B."/>
            <person name="Grigoriev I.V."/>
            <person name="Hibbett D.S."/>
            <person name="Martin F."/>
        </authorList>
    </citation>
    <scope>NUCLEOTIDE SEQUENCE [LARGE SCALE GENOMIC DNA]</scope>
    <source>
        <strain evidence="3">h7</strain>
    </source>
</reference>
<feature type="region of interest" description="Disordered" evidence="1">
    <location>
        <begin position="1"/>
        <end position="23"/>
    </location>
</feature>
<proteinExistence type="predicted"/>
<evidence type="ECO:0000313" key="2">
    <source>
        <dbReference type="EMBL" id="KIM37039.1"/>
    </source>
</evidence>
<keyword evidence="3" id="KW-1185">Reference proteome</keyword>
<protein>
    <submittedName>
        <fullName evidence="2">Uncharacterized protein</fullName>
    </submittedName>
</protein>
<organism evidence="2 3">
    <name type="scientific">Hebeloma cylindrosporum</name>
    <dbReference type="NCBI Taxonomy" id="76867"/>
    <lineage>
        <taxon>Eukaryota</taxon>
        <taxon>Fungi</taxon>
        <taxon>Dikarya</taxon>
        <taxon>Basidiomycota</taxon>
        <taxon>Agaricomycotina</taxon>
        <taxon>Agaricomycetes</taxon>
        <taxon>Agaricomycetidae</taxon>
        <taxon>Agaricales</taxon>
        <taxon>Agaricineae</taxon>
        <taxon>Hymenogastraceae</taxon>
        <taxon>Hebeloma</taxon>
    </lineage>
</organism>
<evidence type="ECO:0000313" key="3">
    <source>
        <dbReference type="Proteomes" id="UP000053424"/>
    </source>
</evidence>